<dbReference type="Proteomes" id="UP000255082">
    <property type="component" value="Unassembled WGS sequence"/>
</dbReference>
<evidence type="ECO:0000256" key="4">
    <source>
        <dbReference type="ARBA" id="ARBA00022806"/>
    </source>
</evidence>
<comment type="similarity">
    <text evidence="1">Belongs to the DNA2/NAM7 helicase family.</text>
</comment>
<dbReference type="PANTHER" id="PTHR43788:SF8">
    <property type="entry name" value="DNA-BINDING PROTEIN SMUBP-2"/>
    <property type="match status" value="1"/>
</dbReference>
<organism evidence="9 10">
    <name type="scientific">Nocardia africana</name>
    <dbReference type="NCBI Taxonomy" id="134964"/>
    <lineage>
        <taxon>Bacteria</taxon>
        <taxon>Bacillati</taxon>
        <taxon>Actinomycetota</taxon>
        <taxon>Actinomycetes</taxon>
        <taxon>Mycobacteriales</taxon>
        <taxon>Nocardiaceae</taxon>
        <taxon>Nocardia</taxon>
    </lineage>
</organism>
<dbReference type="Gene3D" id="3.40.50.300">
    <property type="entry name" value="P-loop containing nucleotide triphosphate hydrolases"/>
    <property type="match status" value="2"/>
</dbReference>
<dbReference type="InterPro" id="IPR041677">
    <property type="entry name" value="DNA2/NAM7_AAA_11"/>
</dbReference>
<keyword evidence="5" id="KW-0067">ATP-binding</keyword>
<keyword evidence="4 9" id="KW-0347">Helicase</keyword>
<keyword evidence="3" id="KW-0378">Hydrolase</keyword>
<keyword evidence="6" id="KW-0175">Coiled coil</keyword>
<dbReference type="SUPFAM" id="SSF52540">
    <property type="entry name" value="P-loop containing nucleoside triphosphate hydrolases"/>
    <property type="match status" value="1"/>
</dbReference>
<evidence type="ECO:0000313" key="10">
    <source>
        <dbReference type="Proteomes" id="UP000255082"/>
    </source>
</evidence>
<evidence type="ECO:0000256" key="2">
    <source>
        <dbReference type="ARBA" id="ARBA00022741"/>
    </source>
</evidence>
<dbReference type="PANTHER" id="PTHR43788">
    <property type="entry name" value="DNA2/NAM7 HELICASE FAMILY MEMBER"/>
    <property type="match status" value="1"/>
</dbReference>
<evidence type="ECO:0000259" key="7">
    <source>
        <dbReference type="Pfam" id="PF13086"/>
    </source>
</evidence>
<evidence type="ECO:0000256" key="1">
    <source>
        <dbReference type="ARBA" id="ARBA00007913"/>
    </source>
</evidence>
<evidence type="ECO:0000256" key="5">
    <source>
        <dbReference type="ARBA" id="ARBA00022840"/>
    </source>
</evidence>
<gene>
    <name evidence="9" type="ORF">NCTC13184_02311</name>
</gene>
<dbReference type="GO" id="GO:0016787">
    <property type="term" value="F:hydrolase activity"/>
    <property type="evidence" value="ECO:0007669"/>
    <property type="project" value="UniProtKB-KW"/>
</dbReference>
<reference evidence="9 10" key="1">
    <citation type="submission" date="2018-06" db="EMBL/GenBank/DDBJ databases">
        <authorList>
            <consortium name="Pathogen Informatics"/>
            <person name="Doyle S."/>
        </authorList>
    </citation>
    <scope>NUCLEOTIDE SEQUENCE [LARGE SCALE GENOMIC DNA]</scope>
    <source>
        <strain evidence="9 10">NCTC13184</strain>
    </source>
</reference>
<evidence type="ECO:0000256" key="6">
    <source>
        <dbReference type="SAM" id="Coils"/>
    </source>
</evidence>
<protein>
    <submittedName>
        <fullName evidence="9">Putative DNA helicase</fullName>
    </submittedName>
</protein>
<name>A0A378WR61_9NOCA</name>
<dbReference type="InterPro" id="IPR041679">
    <property type="entry name" value="DNA2/NAM7-like_C"/>
</dbReference>
<sequence>MVGLHQILMDLEHSVSVESDSNLPTWNEAVDRFNAAIESVKQLAQQRQRIADILIRESESDPRLIALRNDAQGQHDYVARLRQYRDELQRLADNTQAERRRAEAELSNALEARDAAANGVACANTKVQFASAQLNTHLAGKPGRLRRFWSRNALDEWNKEASPFKEALAIADAALSSAEAHFDAAEAALTARRRTLSTKIQTERQYCQQLSQCDRNIERSTENARSADRAVSDREARLRRDADLLDEARRRWPRSVPGAEWTADPDDRGAMEYRETSSPWMDAEFADARSRAFLAALDLHRAALTTQPALARRNLLAAMDVVSGAAPSDMRPAIKLAAWQMIFFVVPVISTTFASMSRMFTSLGRESLGWLFIDEAGQAAPQAAVGALWRSQRAVMVGDPLQLEPVVNLPWSGQKRLCRHFGVDPQWTPQNTSVQSLADRINRFGTWIPNTGDAGYTWVGSPLRVHRRCDRLMFEVSNEIAYDGLMVYGVTERKPFELLTQNTWLDVGARPSGSKWNPLEGRYVDATLNRIVERISRQMDHELADAGLKLPDWAVDDTERADELARRLASAVFIVSPFRDIAQTLQKSVAKRFPKGADRVGTVHTTQGKEADIVILVLGTAADQDGSRTWAAKTPNLLNVAVTRARRRLVVVGDFQKWSHHRNFHVLAQHGKRGTGGLLTVIDTSKEWRLR</sequence>
<dbReference type="RefSeq" id="WP_128145158.1">
    <property type="nucleotide sequence ID" value="NZ_UGRU01000001.1"/>
</dbReference>
<dbReference type="InterPro" id="IPR027417">
    <property type="entry name" value="P-loop_NTPase"/>
</dbReference>
<dbReference type="OrthoDB" id="3197455at2"/>
<dbReference type="GO" id="GO:0005524">
    <property type="term" value="F:ATP binding"/>
    <property type="evidence" value="ECO:0007669"/>
    <property type="project" value="UniProtKB-KW"/>
</dbReference>
<evidence type="ECO:0000313" key="9">
    <source>
        <dbReference type="EMBL" id="SUA42951.1"/>
    </source>
</evidence>
<dbReference type="InterPro" id="IPR050534">
    <property type="entry name" value="Coronavir_polyprotein_1ab"/>
</dbReference>
<evidence type="ECO:0000259" key="8">
    <source>
        <dbReference type="Pfam" id="PF13087"/>
    </source>
</evidence>
<evidence type="ECO:0000256" key="3">
    <source>
        <dbReference type="ARBA" id="ARBA00022801"/>
    </source>
</evidence>
<dbReference type="GO" id="GO:0043139">
    <property type="term" value="F:5'-3' DNA helicase activity"/>
    <property type="evidence" value="ECO:0007669"/>
    <property type="project" value="TreeGrafter"/>
</dbReference>
<proteinExistence type="inferred from homology"/>
<accession>A0A378WR61</accession>
<keyword evidence="2" id="KW-0547">Nucleotide-binding</keyword>
<dbReference type="Pfam" id="PF13086">
    <property type="entry name" value="AAA_11"/>
    <property type="match status" value="1"/>
</dbReference>
<dbReference type="AlphaFoldDB" id="A0A378WR61"/>
<feature type="domain" description="DNA2/NAM7 helicase helicase" evidence="7">
    <location>
        <begin position="348"/>
        <end position="407"/>
    </location>
</feature>
<feature type="coiled-coil region" evidence="6">
    <location>
        <begin position="74"/>
        <end position="112"/>
    </location>
</feature>
<feature type="domain" description="DNA2/NAM7 helicase-like C-terminal" evidence="8">
    <location>
        <begin position="567"/>
        <end position="654"/>
    </location>
</feature>
<dbReference type="EMBL" id="UGRU01000001">
    <property type="protein sequence ID" value="SUA42951.1"/>
    <property type="molecule type" value="Genomic_DNA"/>
</dbReference>
<dbReference type="Pfam" id="PF13087">
    <property type="entry name" value="AAA_12"/>
    <property type="match status" value="1"/>
</dbReference>